<dbReference type="Proteomes" id="UP000273643">
    <property type="component" value="Unassembled WGS sequence"/>
</dbReference>
<dbReference type="GO" id="GO:0004622">
    <property type="term" value="F:phosphatidylcholine lysophospholipase activity"/>
    <property type="evidence" value="ECO:0007669"/>
    <property type="project" value="TreeGrafter"/>
</dbReference>
<feature type="domain" description="SGNH hydrolase-type esterase" evidence="2">
    <location>
        <begin position="72"/>
        <end position="237"/>
    </location>
</feature>
<dbReference type="SUPFAM" id="SSF52266">
    <property type="entry name" value="SGNH hydrolase"/>
    <property type="match status" value="1"/>
</dbReference>
<dbReference type="InterPro" id="IPR051532">
    <property type="entry name" value="Ester_Hydrolysis_Enzymes"/>
</dbReference>
<dbReference type="InterPro" id="IPR036514">
    <property type="entry name" value="SGNH_hydro_sf"/>
</dbReference>
<dbReference type="CDD" id="cd01820">
    <property type="entry name" value="PAF_acetylesterase_like"/>
    <property type="match status" value="1"/>
</dbReference>
<keyword evidence="4" id="KW-1185">Reference proteome</keyword>
<evidence type="ECO:0000313" key="3">
    <source>
        <dbReference type="EMBL" id="ROQ18116.1"/>
    </source>
</evidence>
<dbReference type="Pfam" id="PF13472">
    <property type="entry name" value="Lipase_GDSL_2"/>
    <property type="match status" value="1"/>
</dbReference>
<dbReference type="PROSITE" id="PS51257">
    <property type="entry name" value="PROKAR_LIPOPROTEIN"/>
    <property type="match status" value="1"/>
</dbReference>
<dbReference type="InterPro" id="IPR013830">
    <property type="entry name" value="SGNH_hydro"/>
</dbReference>
<dbReference type="PANTHER" id="PTHR30383">
    <property type="entry name" value="THIOESTERASE 1/PROTEASE 1/LYSOPHOSPHOLIPASE L1"/>
    <property type="match status" value="1"/>
</dbReference>
<feature type="signal peptide" evidence="1">
    <location>
        <begin position="1"/>
        <end position="22"/>
    </location>
</feature>
<dbReference type="Gene3D" id="3.40.50.1110">
    <property type="entry name" value="SGNH hydrolase"/>
    <property type="match status" value="1"/>
</dbReference>
<keyword evidence="1" id="KW-0732">Signal</keyword>
<evidence type="ECO:0000259" key="2">
    <source>
        <dbReference type="Pfam" id="PF13472"/>
    </source>
</evidence>
<comment type="caution">
    <text evidence="3">The sequence shown here is derived from an EMBL/GenBank/DDBJ whole genome shotgun (WGS) entry which is preliminary data.</text>
</comment>
<dbReference type="PANTHER" id="PTHR30383:SF32">
    <property type="entry name" value="SGNH-HYDROLASE"/>
    <property type="match status" value="1"/>
</dbReference>
<protein>
    <submittedName>
        <fullName evidence="3">Lysophospholipase L1-like esterase</fullName>
    </submittedName>
</protein>
<dbReference type="EMBL" id="RJUK01000003">
    <property type="protein sequence ID" value="ROQ18116.1"/>
    <property type="molecule type" value="Genomic_DNA"/>
</dbReference>
<gene>
    <name evidence="3" type="ORF">EDC38_3090</name>
</gene>
<organism evidence="3 4">
    <name type="scientific">Marinimicrobium koreense</name>
    <dbReference type="NCBI Taxonomy" id="306545"/>
    <lineage>
        <taxon>Bacteria</taxon>
        <taxon>Pseudomonadati</taxon>
        <taxon>Pseudomonadota</taxon>
        <taxon>Gammaproteobacteria</taxon>
        <taxon>Cellvibrionales</taxon>
        <taxon>Cellvibrionaceae</taxon>
        <taxon>Marinimicrobium</taxon>
    </lineage>
</organism>
<dbReference type="AlphaFoldDB" id="A0A3N1NZL5"/>
<proteinExistence type="predicted"/>
<dbReference type="RefSeq" id="WP_170162967.1">
    <property type="nucleotide sequence ID" value="NZ_RJUK01000003.1"/>
</dbReference>
<name>A0A3N1NZL5_9GAMM</name>
<accession>A0A3N1NZL5</accession>
<evidence type="ECO:0000313" key="4">
    <source>
        <dbReference type="Proteomes" id="UP000273643"/>
    </source>
</evidence>
<feature type="chain" id="PRO_5017980056" evidence="1">
    <location>
        <begin position="23"/>
        <end position="260"/>
    </location>
</feature>
<sequence>MIRRTPALLLILLATLSGCTTSGEPDHKTEQQEATVPALTLAPLEEEWAIDWWMPRHEEKLAARASDPELVFLGDSITQGWEGEGAEAFEATFGQWRTLNLGFSGDRTENVLWRLEHGEVEGIDPKLLVMMIGTNNTGHRMDPPEDVAAGVTAIVNELRRRLPDTKILLLAIFPRGETPADEMRANNRDINRMIRSLADGSEVFYANVNRVFMDGQGQLHSDIMPDLLHPNAEGYERLAEALKPMVQSLMTRGTLPAQER</sequence>
<evidence type="ECO:0000256" key="1">
    <source>
        <dbReference type="SAM" id="SignalP"/>
    </source>
</evidence>
<reference evidence="3 4" key="1">
    <citation type="submission" date="2018-11" db="EMBL/GenBank/DDBJ databases">
        <title>Genomic Encyclopedia of Type Strains, Phase IV (KMG-IV): sequencing the most valuable type-strain genomes for metagenomic binning, comparative biology and taxonomic classification.</title>
        <authorList>
            <person name="Goeker M."/>
        </authorList>
    </citation>
    <scope>NUCLEOTIDE SEQUENCE [LARGE SCALE GENOMIC DNA]</scope>
    <source>
        <strain evidence="3 4">DSM 16974</strain>
    </source>
</reference>